<dbReference type="EMBL" id="CAKOFQ010006988">
    <property type="protein sequence ID" value="CAH1985904.1"/>
    <property type="molecule type" value="Genomic_DNA"/>
</dbReference>
<sequence length="179" mass="20232">TIFNGRGEDVLHFLTDTLSPGGVLLIPGSTAADKSAGLLTKGGHRQRYQPIFYQFLIHTEKCILKLVFLPCIDSLVEKFLENEDILPSFQLRLPGFANVSKADELDNLAPYFNDRISSTAVKAEYRLWCSKISSVDQSTEALKLLEYCNGNYFHDGSVQKDVQNVHRRIAYLPRRCHIV</sequence>
<evidence type="ECO:0000313" key="2">
    <source>
        <dbReference type="Proteomes" id="UP001152888"/>
    </source>
</evidence>
<accession>A0A9P0L3T5</accession>
<evidence type="ECO:0000313" key="1">
    <source>
        <dbReference type="EMBL" id="CAH1985904.1"/>
    </source>
</evidence>
<reference evidence="1" key="1">
    <citation type="submission" date="2022-03" db="EMBL/GenBank/DDBJ databases">
        <authorList>
            <person name="Sayadi A."/>
        </authorList>
    </citation>
    <scope>NUCLEOTIDE SEQUENCE</scope>
</reference>
<dbReference type="OrthoDB" id="8045002at2759"/>
<keyword evidence="2" id="KW-1185">Reference proteome</keyword>
<name>A0A9P0L3T5_ACAOB</name>
<dbReference type="AlphaFoldDB" id="A0A9P0L3T5"/>
<proteinExistence type="predicted"/>
<protein>
    <submittedName>
        <fullName evidence="1">Uncharacterized protein</fullName>
    </submittedName>
</protein>
<comment type="caution">
    <text evidence="1">The sequence shown here is derived from an EMBL/GenBank/DDBJ whole genome shotgun (WGS) entry which is preliminary data.</text>
</comment>
<gene>
    <name evidence="1" type="ORF">ACAOBT_LOCUS16940</name>
</gene>
<organism evidence="1 2">
    <name type="scientific">Acanthoscelides obtectus</name>
    <name type="common">Bean weevil</name>
    <name type="synonym">Bruchus obtectus</name>
    <dbReference type="NCBI Taxonomy" id="200917"/>
    <lineage>
        <taxon>Eukaryota</taxon>
        <taxon>Metazoa</taxon>
        <taxon>Ecdysozoa</taxon>
        <taxon>Arthropoda</taxon>
        <taxon>Hexapoda</taxon>
        <taxon>Insecta</taxon>
        <taxon>Pterygota</taxon>
        <taxon>Neoptera</taxon>
        <taxon>Endopterygota</taxon>
        <taxon>Coleoptera</taxon>
        <taxon>Polyphaga</taxon>
        <taxon>Cucujiformia</taxon>
        <taxon>Chrysomeloidea</taxon>
        <taxon>Chrysomelidae</taxon>
        <taxon>Bruchinae</taxon>
        <taxon>Bruchini</taxon>
        <taxon>Acanthoscelides</taxon>
    </lineage>
</organism>
<dbReference type="Proteomes" id="UP001152888">
    <property type="component" value="Unassembled WGS sequence"/>
</dbReference>
<feature type="non-terminal residue" evidence="1">
    <location>
        <position position="1"/>
    </location>
</feature>